<proteinExistence type="predicted"/>
<feature type="compositionally biased region" description="Low complexity" evidence="1">
    <location>
        <begin position="29"/>
        <end position="39"/>
    </location>
</feature>
<evidence type="ECO:0000313" key="3">
    <source>
        <dbReference type="Proteomes" id="UP000553632"/>
    </source>
</evidence>
<comment type="caution">
    <text evidence="2">The sequence shown here is derived from an EMBL/GenBank/DDBJ whole genome shotgun (WGS) entry which is preliminary data.</text>
</comment>
<dbReference type="AlphaFoldDB" id="A0A7J6RE56"/>
<gene>
    <name evidence="2" type="primary">MTG1_2</name>
    <name evidence="2" type="ORF">FOZ63_008420</name>
</gene>
<feature type="region of interest" description="Disordered" evidence="1">
    <location>
        <begin position="29"/>
        <end position="61"/>
    </location>
</feature>
<dbReference type="Proteomes" id="UP000553632">
    <property type="component" value="Unassembled WGS sequence"/>
</dbReference>
<feature type="compositionally biased region" description="Low complexity" evidence="1">
    <location>
        <begin position="269"/>
        <end position="280"/>
    </location>
</feature>
<feature type="region of interest" description="Disordered" evidence="1">
    <location>
        <begin position="428"/>
        <end position="465"/>
    </location>
</feature>
<protein>
    <submittedName>
        <fullName evidence="2">Mitochondrial GTPase</fullName>
    </submittedName>
</protein>
<accession>A0A7J6RE56</accession>
<name>A0A7J6RE56_PEROL</name>
<feature type="region of interest" description="Disordered" evidence="1">
    <location>
        <begin position="260"/>
        <end position="288"/>
    </location>
</feature>
<feature type="region of interest" description="Disordered" evidence="1">
    <location>
        <begin position="187"/>
        <end position="233"/>
    </location>
</feature>
<evidence type="ECO:0000256" key="1">
    <source>
        <dbReference type="SAM" id="MobiDB-lite"/>
    </source>
</evidence>
<dbReference type="EMBL" id="JABANO010026564">
    <property type="protein sequence ID" value="KAF4718306.1"/>
    <property type="molecule type" value="Genomic_DNA"/>
</dbReference>
<reference evidence="2 3" key="1">
    <citation type="submission" date="2020-04" db="EMBL/GenBank/DDBJ databases">
        <title>Perkinsus olseni comparative genomics.</title>
        <authorList>
            <person name="Bogema D.R."/>
        </authorList>
    </citation>
    <scope>NUCLEOTIDE SEQUENCE [LARGE SCALE GENOMIC DNA]</scope>
    <source>
        <strain evidence="2 3">ATCC PRA-207</strain>
    </source>
</reference>
<keyword evidence="3" id="KW-1185">Reference proteome</keyword>
<organism evidence="2 3">
    <name type="scientific">Perkinsus olseni</name>
    <name type="common">Perkinsus atlanticus</name>
    <dbReference type="NCBI Taxonomy" id="32597"/>
    <lineage>
        <taxon>Eukaryota</taxon>
        <taxon>Sar</taxon>
        <taxon>Alveolata</taxon>
        <taxon>Perkinsozoa</taxon>
        <taxon>Perkinsea</taxon>
        <taxon>Perkinsida</taxon>
        <taxon>Perkinsidae</taxon>
        <taxon>Perkinsus</taxon>
    </lineage>
</organism>
<sequence>MVRYHRLSSSSVGGGGSVTAAVAGVGSSSSSVSSSAVSSRGQQQRGLDHHHHHHEDPLPTTTDTRLLAWEAAFALDFGHNWENAYLSTATVQGHHHHHDTSSSIQDEARVGWITQLMGIHHARSSTTSAKATPINTQIENLQSIMSSNFQAFSALVRSSIPNNNHVYTDGYDANHYDNHHTTTRTAAIRMKRTRSESSSSQSAKRRTTNNNAVATTINNNNNNNNDTQSTHHDPCITAAGPVLHVTGGMFLPILHQPTAVNSTAHRRSSSSSSSTRIRSTYGTIMGQSNGGRTAALDYDDDSEFVIGRSTKDLITAAGSPSSADDKGSARSTHHLLPSLNLANLPGSQAVSRRHAVIRRYTTDSDIENMSDSRHHHHHHVDEATFMVEANEQHHHLHRESSLIISKLSASEKLLEKLAQFDSKVKRFKHGGHDGEESGHLNERPSDGVDDHDSTEADSTVGLPLPIGAVPPSGDQILKHLHLPGCIIDMAALEAILNARNIRVVDDLGYTDIKHLYTALLDEVGIRTTRVDDDAGAALLDLRKLFKVNDANGEITLDKTDDDIRSRFTTDENLIANTQGLYSINDDERILKGLAGEDITSNDEGKIDRGMVNARDRKKSKITALNALRVAYLQRGKEINNHAIIEGIIKLLLLDSDTAVTLSALSALEGLSKEEHEDAVSEGVAAYLSRPAMTSRDATSNELRAVLANLMKVHLKAVLEGCYESIDARRNAAKKKKTTKWIPYQLVTAHLNPTTTPSELLDIGKALLRVDEAFDEGSITKLRELAQEELTRLGVSDVSHGA</sequence>
<evidence type="ECO:0000313" key="2">
    <source>
        <dbReference type="EMBL" id="KAF4718306.1"/>
    </source>
</evidence>
<feature type="compositionally biased region" description="Basic and acidic residues" evidence="1">
    <location>
        <begin position="430"/>
        <end position="454"/>
    </location>
</feature>
<feature type="compositionally biased region" description="Low complexity" evidence="1">
    <location>
        <begin position="196"/>
        <end position="225"/>
    </location>
</feature>